<dbReference type="GO" id="GO:0009306">
    <property type="term" value="P:protein secretion"/>
    <property type="evidence" value="ECO:0007669"/>
    <property type="project" value="InterPro"/>
</dbReference>
<dbReference type="EMBL" id="VOXD01000012">
    <property type="protein sequence ID" value="TXF89668.1"/>
    <property type="molecule type" value="Genomic_DNA"/>
</dbReference>
<dbReference type="InterPro" id="IPR007452">
    <property type="entry name" value="TamB_C"/>
</dbReference>
<name>A0A5C7FPL7_9BACT</name>
<comment type="subcellular location">
    <subcellularLocation>
        <location evidence="1">Membrane</location>
        <topology evidence="1">Single-pass membrane protein</topology>
    </subcellularLocation>
</comment>
<keyword evidence="3 5" id="KW-1133">Transmembrane helix</keyword>
<evidence type="ECO:0000256" key="2">
    <source>
        <dbReference type="ARBA" id="ARBA00022692"/>
    </source>
</evidence>
<dbReference type="OrthoDB" id="9811276at2"/>
<dbReference type="GO" id="GO:0005886">
    <property type="term" value="C:plasma membrane"/>
    <property type="evidence" value="ECO:0007669"/>
    <property type="project" value="InterPro"/>
</dbReference>
<feature type="transmembrane region" description="Helical" evidence="5">
    <location>
        <begin position="12"/>
        <end position="33"/>
    </location>
</feature>
<protein>
    <submittedName>
        <fullName evidence="7">AsmA family protein</fullName>
    </submittedName>
</protein>
<dbReference type="PANTHER" id="PTHR36985:SF1">
    <property type="entry name" value="TRANSLOCATION AND ASSEMBLY MODULE SUBUNIT TAMB"/>
    <property type="match status" value="1"/>
</dbReference>
<evidence type="ECO:0000313" key="7">
    <source>
        <dbReference type="EMBL" id="TXF89668.1"/>
    </source>
</evidence>
<keyword evidence="2 5" id="KW-0812">Transmembrane</keyword>
<organism evidence="7 8">
    <name type="scientific">Neolewinella aurantiaca</name>
    <dbReference type="NCBI Taxonomy" id="2602767"/>
    <lineage>
        <taxon>Bacteria</taxon>
        <taxon>Pseudomonadati</taxon>
        <taxon>Bacteroidota</taxon>
        <taxon>Saprospiria</taxon>
        <taxon>Saprospirales</taxon>
        <taxon>Lewinellaceae</taxon>
        <taxon>Neolewinella</taxon>
    </lineage>
</organism>
<comment type="caution">
    <text evidence="7">The sequence shown here is derived from an EMBL/GenBank/DDBJ whole genome shotgun (WGS) entry which is preliminary data.</text>
</comment>
<proteinExistence type="predicted"/>
<dbReference type="PANTHER" id="PTHR36985">
    <property type="entry name" value="TRANSLOCATION AND ASSEMBLY MODULE SUBUNIT TAMB"/>
    <property type="match status" value="1"/>
</dbReference>
<dbReference type="Pfam" id="PF04357">
    <property type="entry name" value="TamB"/>
    <property type="match status" value="1"/>
</dbReference>
<evidence type="ECO:0000259" key="6">
    <source>
        <dbReference type="Pfam" id="PF04357"/>
    </source>
</evidence>
<evidence type="ECO:0000256" key="5">
    <source>
        <dbReference type="SAM" id="Phobius"/>
    </source>
</evidence>
<evidence type="ECO:0000313" key="8">
    <source>
        <dbReference type="Proteomes" id="UP000321907"/>
    </source>
</evidence>
<sequence>MAKSISRKILKVLLWTFGIIMMLLLLVFLLLQLPAVQQGVARQVQEIAASSLGTDVGIGGLDIDFPSRIELDDVYVNNPAGDSILRVGHLGVGINMWGLVSSKVQVSDIILKDVFANVVTTDSSSNIQFLLDMATTPDSTASATVSDTTTAAGWVIEASGTELLLERTNIYYQDDPTGILADLEARRLAGKTNEVNLETMRFDIDYLELDGTNALVGIGAGTAPVDTTAATPAAAMQLIAGRVTIQETDFDLRMEEMEIKTGLPYVNLEGANLNLGDSLSFQGELFQTTNLAFRMDTPAPKQEGPGIDYNHLALTDIQAEATDIAYVVDSLHLRLRQLAAKEKSGLDLQRTDGTVIYTPEYLVLDKFTIKTGNSQLVSDLTEVQYNFAGGADLSEMIARLQLDGFLGLKDIAYVAPQMLDIPVVGTNLGQKVNFSVRANGTMAAMELSRVQLDGPGVKVRASGRIENALDMKRIAGRLNLREFSVTPGPLLPLLPDGMLPPDIDWPTKVVAEGNAEYRNDQLQLNLYAIENRQFGNGLQSRIRTSGVIDGVQGFPSTRLNVELDTLLATRPTILAYLPPGTLPEDYRIPDFVRGSGTVSGPMEDLDVNLRLNLPGEETFARINGNIKNALEPENLNLDLEVSDLAINIDDVTAILPDSMLPSNLNIPDLRVRNAKISGSLTNLVFSVPLETDNGNWQLEGKYDPEDLNVDLAIQGVRVPDLFTGPVSDSLRALDLGPVDITASVTGQLEPGMNLLVDATIGGTGAEQWADFNALVQDNNYEADFNFTHPAFMAQGAGAYSVDEDSVASVEAQVTLKRIDLQQWEITEEPMLLRGSLVARSKGLDPYNLDAYVRLDSVFLRGAQGRSFVDSMAITASMHDWDNEIYVRSDVMDAELIGRFDPLKTPEKLTQFVMAYWEEDLRQPIPVENGSELDFVLDLKRPQPLTGGLIDGLTELSPMKMSLLYRDATPSLLFNMDLKNINYAGVEASDLALRVIGDTAALNFEADWSDINYNDQVDLGKTRLSGETVNDEILVELKMYTPADSLRHYLGLYVDPETDAIRAHFEEEQILNFETWTVPGENLITLIGDSLMISDFALQNGRQSLRAETSDPGDIEVVFTDFNLNTPSRLVFPDEEVAGGILNGSVGLDNVMTNPGLNTDLRIDDLSWAGQRLGLLEANATTSDEQNYLVDVSLTEAGNNATVKGNVSLDGPISLIADVKKLQLESAEPFSLGFLTQSEGYLTGKVNIGGTATAPDLDGQLKFVDASLVISLLGERFRVGDESIFFDNSVFNFGNSFKIYDSENGSAVVSGEVRLGDFSNVELDMLVVADDFIAINSTRKDNELYYGKMSVDARVEITGTATVPVLDIVATTNDDSEITYVYTIPGEGLVESEGVVIFSERYQWRDIIRRDILQADSVYSERAGIRMTMDLDVRPNLEVTVIVDPVSGQKFVGRAEGNLTMEMFPDGRQEAVGRVELVEGTYDFIYQKIINKKFDILKGSSVNFTGDLINPQLDLKIRYLAKTSPLALVQGVMGEGADVTGLRRSQTFYVDVGLEGDLQGSRIVTDVTYPEDAYGNLGLSSISDALGTIRQDDSRMTATAFQLLAFNSFNVPLLDQSSGANDNLVNTTITQLMDNYLNSFADQLIGFVELDFGLDSYENESTGETETNLRLSLRKALFDERVIISVDGVAGTSEDELAGTNQTYLDNITAEYLINEDGSFRLKFFNDRDQDILVGGNVIRFGGRLTFSKDFDKIRWFGKKR</sequence>
<reference evidence="7 8" key="1">
    <citation type="submission" date="2019-08" db="EMBL/GenBank/DDBJ databases">
        <title>Lewinella sp. strain SSH13 Genome sequencing and assembly.</title>
        <authorList>
            <person name="Kim I."/>
        </authorList>
    </citation>
    <scope>NUCLEOTIDE SEQUENCE [LARGE SCALE GENOMIC DNA]</scope>
    <source>
        <strain evidence="7 8">SSH13</strain>
    </source>
</reference>
<evidence type="ECO:0000256" key="4">
    <source>
        <dbReference type="ARBA" id="ARBA00023136"/>
    </source>
</evidence>
<accession>A0A5C7FPL7</accession>
<gene>
    <name evidence="7" type="ORF">FUA23_09465</name>
</gene>
<keyword evidence="4 5" id="KW-0472">Membrane</keyword>
<evidence type="ECO:0000256" key="1">
    <source>
        <dbReference type="ARBA" id="ARBA00004167"/>
    </source>
</evidence>
<evidence type="ECO:0000256" key="3">
    <source>
        <dbReference type="ARBA" id="ARBA00022989"/>
    </source>
</evidence>
<dbReference type="RefSeq" id="WP_147930498.1">
    <property type="nucleotide sequence ID" value="NZ_VOXD01000012.1"/>
</dbReference>
<keyword evidence="8" id="KW-1185">Reference proteome</keyword>
<dbReference type="Proteomes" id="UP000321907">
    <property type="component" value="Unassembled WGS sequence"/>
</dbReference>
<feature type="domain" description="Translocation and assembly module TamB C-terminal" evidence="6">
    <location>
        <begin position="1297"/>
        <end position="1734"/>
    </location>
</feature>